<sequence length="228" mass="26177">MIRLVRVNPYMRNGVRYLSESKPKRMTFEGNTEGIAATPEERMHRIFGGRLKGEPPKSTSRILTGGTKEIAGVAVPEKPGQPDNCCMSGCVNCVWELYNDDVRYWNTKRNEAAKKINETDEIWPKDWNPPLDKLELKNVPHNLRTRKMEIDEALNKQKSVASLFPKRTTPLPKAVQEAKNRNLAKKQHDKSSSVKSSGFEADGWDDIPVYIKVFAEFERKRKLKKKHL</sequence>
<dbReference type="PANTHER" id="PTHR21193">
    <property type="entry name" value="OXIDOREDUCTASE-LIKE DOMAIN-CONTAINING PROTEIN 1"/>
    <property type="match status" value="1"/>
</dbReference>
<proteinExistence type="predicted"/>
<dbReference type="Proteomes" id="UP001623330">
    <property type="component" value="Unassembled WGS sequence"/>
</dbReference>
<evidence type="ECO:0000259" key="2">
    <source>
        <dbReference type="Pfam" id="PF09791"/>
    </source>
</evidence>
<organism evidence="3 4">
    <name type="scientific">Nakaseomyces bracarensis</name>
    <dbReference type="NCBI Taxonomy" id="273131"/>
    <lineage>
        <taxon>Eukaryota</taxon>
        <taxon>Fungi</taxon>
        <taxon>Dikarya</taxon>
        <taxon>Ascomycota</taxon>
        <taxon>Saccharomycotina</taxon>
        <taxon>Saccharomycetes</taxon>
        <taxon>Saccharomycetales</taxon>
        <taxon>Saccharomycetaceae</taxon>
        <taxon>Nakaseomyces</taxon>
    </lineage>
</organism>
<accession>A0ABR4NUA2</accession>
<comment type="caution">
    <text evidence="3">The sequence shown here is derived from an EMBL/GenBank/DDBJ whole genome shotgun (WGS) entry which is preliminary data.</text>
</comment>
<dbReference type="Pfam" id="PF09791">
    <property type="entry name" value="Oxidored-like"/>
    <property type="match status" value="1"/>
</dbReference>
<reference evidence="3 4" key="1">
    <citation type="submission" date="2024-05" db="EMBL/GenBank/DDBJ databases">
        <title>Long read based assembly of the Candida bracarensis genome reveals expanded adhesin content.</title>
        <authorList>
            <person name="Marcet-Houben M."/>
            <person name="Ksiezopolska E."/>
            <person name="Gabaldon T."/>
        </authorList>
    </citation>
    <scope>NUCLEOTIDE SEQUENCE [LARGE SCALE GENOMIC DNA]</scope>
    <source>
        <strain evidence="3 4">CBM6</strain>
    </source>
</reference>
<feature type="domain" description="Oxidoreductase-like" evidence="2">
    <location>
        <begin position="70"/>
        <end position="113"/>
    </location>
</feature>
<dbReference type="EMBL" id="JBEVYD010000005">
    <property type="protein sequence ID" value="KAL3232238.1"/>
    <property type="molecule type" value="Genomic_DNA"/>
</dbReference>
<dbReference type="InterPro" id="IPR019180">
    <property type="entry name" value="Oxidoreductase-like_N"/>
</dbReference>
<dbReference type="InterPro" id="IPR039251">
    <property type="entry name" value="OXLD1"/>
</dbReference>
<feature type="region of interest" description="Disordered" evidence="1">
    <location>
        <begin position="168"/>
        <end position="200"/>
    </location>
</feature>
<evidence type="ECO:0000256" key="1">
    <source>
        <dbReference type="SAM" id="MobiDB-lite"/>
    </source>
</evidence>
<name>A0ABR4NUA2_9SACH</name>
<keyword evidence="4" id="KW-1185">Reference proteome</keyword>
<evidence type="ECO:0000313" key="4">
    <source>
        <dbReference type="Proteomes" id="UP001623330"/>
    </source>
</evidence>
<evidence type="ECO:0000313" key="3">
    <source>
        <dbReference type="EMBL" id="KAL3232238.1"/>
    </source>
</evidence>
<dbReference type="PANTHER" id="PTHR21193:SF3">
    <property type="entry name" value="OXIDOREDUCTASE-LIKE DOMAIN-CONTAINING PROTEIN 1"/>
    <property type="match status" value="1"/>
</dbReference>
<gene>
    <name evidence="3" type="ORF">RNJ44_04154</name>
</gene>
<protein>
    <recommendedName>
        <fullName evidence="2">Oxidoreductase-like domain-containing protein</fullName>
    </recommendedName>
</protein>